<evidence type="ECO:0000313" key="4">
    <source>
        <dbReference type="Proteomes" id="UP000199659"/>
    </source>
</evidence>
<dbReference type="InterPro" id="IPR006680">
    <property type="entry name" value="Amidohydro-rel"/>
</dbReference>
<organism evidence="3 4">
    <name type="scientific">Anaeromicropila populeti</name>
    <dbReference type="NCBI Taxonomy" id="37658"/>
    <lineage>
        <taxon>Bacteria</taxon>
        <taxon>Bacillati</taxon>
        <taxon>Bacillota</taxon>
        <taxon>Clostridia</taxon>
        <taxon>Lachnospirales</taxon>
        <taxon>Lachnospiraceae</taxon>
        <taxon>Anaeromicropila</taxon>
    </lineage>
</organism>
<dbReference type="EMBL" id="FOYZ01000001">
    <property type="protein sequence ID" value="SFR57988.1"/>
    <property type="molecule type" value="Genomic_DNA"/>
</dbReference>
<sequence length="267" mass="30175">MIIDFHTHIFPEAIAERTIKKLEKMVEVKAATNGTLLGLKQSMREAEVDWSVILPVVTKPEQFTSVNEYAASITDREGIISFGGIHPETKCFRDEIDKICEYGLKGIKLHPDFQNTYIDDKKYINIITYALSRNLIVSIHAGVDKGLPYPVHCPPDKAYNMIKQAGMEADTSKIVLAHMGGYLQWDDVEKYLVGTNVSFDISFSFGYMNPQQMVRMIRSHGAEKILFGTDSPWSGQKEMVKAVQQLPLSEKEKIMILGENAKKFLLL</sequence>
<reference evidence="3 4" key="1">
    <citation type="submission" date="2016-10" db="EMBL/GenBank/DDBJ databases">
        <authorList>
            <person name="de Groot N.N."/>
        </authorList>
    </citation>
    <scope>NUCLEOTIDE SEQUENCE [LARGE SCALE GENOMIC DNA]</scope>
    <source>
        <strain evidence="3 4">743A</strain>
    </source>
</reference>
<evidence type="ECO:0000259" key="2">
    <source>
        <dbReference type="Pfam" id="PF04909"/>
    </source>
</evidence>
<dbReference type="GO" id="GO:0019748">
    <property type="term" value="P:secondary metabolic process"/>
    <property type="evidence" value="ECO:0007669"/>
    <property type="project" value="TreeGrafter"/>
</dbReference>
<dbReference type="Gene3D" id="3.20.20.140">
    <property type="entry name" value="Metal-dependent hydrolases"/>
    <property type="match status" value="1"/>
</dbReference>
<dbReference type="STRING" id="37658.SAMN05661086_00297"/>
<dbReference type="OrthoDB" id="9771932at2"/>
<gene>
    <name evidence="3" type="ORF">SAMN05661086_00297</name>
</gene>
<evidence type="ECO:0000313" key="3">
    <source>
        <dbReference type="EMBL" id="SFR57988.1"/>
    </source>
</evidence>
<keyword evidence="4" id="KW-1185">Reference proteome</keyword>
<dbReference type="InterPro" id="IPR032466">
    <property type="entry name" value="Metal_Hydrolase"/>
</dbReference>
<dbReference type="GO" id="GO:0016787">
    <property type="term" value="F:hydrolase activity"/>
    <property type="evidence" value="ECO:0007669"/>
    <property type="project" value="InterPro"/>
</dbReference>
<proteinExistence type="predicted"/>
<dbReference type="Proteomes" id="UP000199659">
    <property type="component" value="Unassembled WGS sequence"/>
</dbReference>
<dbReference type="PANTHER" id="PTHR21240:SF28">
    <property type="entry name" value="ISO-OROTATE DECARBOXYLASE (EUROFUNG)"/>
    <property type="match status" value="1"/>
</dbReference>
<keyword evidence="1" id="KW-0456">Lyase</keyword>
<dbReference type="Pfam" id="PF04909">
    <property type="entry name" value="Amidohydro_2"/>
    <property type="match status" value="1"/>
</dbReference>
<dbReference type="GO" id="GO:0016831">
    <property type="term" value="F:carboxy-lyase activity"/>
    <property type="evidence" value="ECO:0007669"/>
    <property type="project" value="InterPro"/>
</dbReference>
<dbReference type="GO" id="GO:0005737">
    <property type="term" value="C:cytoplasm"/>
    <property type="evidence" value="ECO:0007669"/>
    <property type="project" value="TreeGrafter"/>
</dbReference>
<accession>A0A1I6HU98</accession>
<evidence type="ECO:0000256" key="1">
    <source>
        <dbReference type="ARBA" id="ARBA00023239"/>
    </source>
</evidence>
<feature type="domain" description="Amidohydrolase-related" evidence="2">
    <location>
        <begin position="3"/>
        <end position="265"/>
    </location>
</feature>
<dbReference type="AlphaFoldDB" id="A0A1I6HU98"/>
<dbReference type="PANTHER" id="PTHR21240">
    <property type="entry name" value="2-AMINO-3-CARBOXYLMUCONATE-6-SEMIALDEHYDE DECARBOXYLASE"/>
    <property type="match status" value="1"/>
</dbReference>
<protein>
    <recommendedName>
        <fullName evidence="2">Amidohydrolase-related domain-containing protein</fullName>
    </recommendedName>
</protein>
<dbReference type="CDD" id="cd01292">
    <property type="entry name" value="metallo-dependent_hydrolases"/>
    <property type="match status" value="1"/>
</dbReference>
<dbReference type="InterPro" id="IPR032465">
    <property type="entry name" value="ACMSD"/>
</dbReference>
<name>A0A1I6HU98_9FIRM</name>
<dbReference type="RefSeq" id="WP_092558917.1">
    <property type="nucleotide sequence ID" value="NZ_FOYZ01000001.1"/>
</dbReference>
<dbReference type="SUPFAM" id="SSF51556">
    <property type="entry name" value="Metallo-dependent hydrolases"/>
    <property type="match status" value="1"/>
</dbReference>